<evidence type="ECO:0000313" key="1">
    <source>
        <dbReference type="EMBL" id="RMX45166.1"/>
    </source>
</evidence>
<dbReference type="Proteomes" id="UP000275408">
    <property type="component" value="Unassembled WGS sequence"/>
</dbReference>
<reference evidence="1 2" key="1">
    <citation type="journal article" date="2018" name="Sci. Rep.">
        <title>Comparative analysis of the Pocillopora damicornis genome highlights role of immune system in coral evolution.</title>
        <authorList>
            <person name="Cunning R."/>
            <person name="Bay R.A."/>
            <person name="Gillette P."/>
            <person name="Baker A.C."/>
            <person name="Traylor-Knowles N."/>
        </authorList>
    </citation>
    <scope>NUCLEOTIDE SEQUENCE [LARGE SCALE GENOMIC DNA]</scope>
    <source>
        <strain evidence="1">RSMAS</strain>
        <tissue evidence="1">Whole animal</tissue>
    </source>
</reference>
<dbReference type="EMBL" id="RCHS01002866">
    <property type="protein sequence ID" value="RMX45166.1"/>
    <property type="molecule type" value="Genomic_DNA"/>
</dbReference>
<dbReference type="AlphaFoldDB" id="A0A3M6TUY3"/>
<organism evidence="1 2">
    <name type="scientific">Pocillopora damicornis</name>
    <name type="common">Cauliflower coral</name>
    <name type="synonym">Millepora damicornis</name>
    <dbReference type="NCBI Taxonomy" id="46731"/>
    <lineage>
        <taxon>Eukaryota</taxon>
        <taxon>Metazoa</taxon>
        <taxon>Cnidaria</taxon>
        <taxon>Anthozoa</taxon>
        <taxon>Hexacorallia</taxon>
        <taxon>Scleractinia</taxon>
        <taxon>Astrocoeniina</taxon>
        <taxon>Pocilloporidae</taxon>
        <taxon>Pocillopora</taxon>
    </lineage>
</organism>
<evidence type="ECO:0000313" key="2">
    <source>
        <dbReference type="Proteomes" id="UP000275408"/>
    </source>
</evidence>
<keyword evidence="2" id="KW-1185">Reference proteome</keyword>
<accession>A0A3M6TUY3</accession>
<sequence>MSMLLTLSSGVVALRSHHTYRLQRGWLHKIPYKRVPEDMEAEVLKYVMKPHLHPLHDCIFHLMTFMSYYDGKYTYMTWSHLYTQYLHKYWNIKKDIKDKKMKTKERGSHDLYDEPGVVGRLGGVA</sequence>
<feature type="non-terminal residue" evidence="1">
    <location>
        <position position="125"/>
    </location>
</feature>
<protein>
    <submittedName>
        <fullName evidence="1">Uncharacterized protein</fullName>
    </submittedName>
</protein>
<proteinExistence type="predicted"/>
<comment type="caution">
    <text evidence="1">The sequence shown here is derived from an EMBL/GenBank/DDBJ whole genome shotgun (WGS) entry which is preliminary data.</text>
</comment>
<gene>
    <name evidence="1" type="ORF">pdam_00024789</name>
</gene>
<name>A0A3M6TUY3_POCDA</name>